<keyword evidence="3" id="KW-1185">Reference proteome</keyword>
<name>A0A7W8FVN2_9FIRM</name>
<dbReference type="PROSITE" id="PS51094">
    <property type="entry name" value="PTS_EIIA_TYPE_2"/>
    <property type="match status" value="1"/>
</dbReference>
<dbReference type="Gene3D" id="3.40.930.10">
    <property type="entry name" value="Mannitol-specific EII, Chain A"/>
    <property type="match status" value="1"/>
</dbReference>
<dbReference type="Pfam" id="PF00359">
    <property type="entry name" value="PTS_EIIA_2"/>
    <property type="match status" value="1"/>
</dbReference>
<organism evidence="2 3">
    <name type="scientific">Catenisphaera adipataccumulans</name>
    <dbReference type="NCBI Taxonomy" id="700500"/>
    <lineage>
        <taxon>Bacteria</taxon>
        <taxon>Bacillati</taxon>
        <taxon>Bacillota</taxon>
        <taxon>Erysipelotrichia</taxon>
        <taxon>Erysipelotrichales</taxon>
        <taxon>Erysipelotrichaceae</taxon>
        <taxon>Catenisphaera</taxon>
    </lineage>
</organism>
<accession>A0A7W8FVN2</accession>
<dbReference type="Proteomes" id="UP000539953">
    <property type="component" value="Unassembled WGS sequence"/>
</dbReference>
<dbReference type="RefSeq" id="WP_183328613.1">
    <property type="nucleotide sequence ID" value="NZ_JACHHK010000004.1"/>
</dbReference>
<dbReference type="PANTHER" id="PTHR47738">
    <property type="entry name" value="PTS SYSTEM FRUCTOSE-LIKE EIIA COMPONENT-RELATED"/>
    <property type="match status" value="1"/>
</dbReference>
<protein>
    <submittedName>
        <fullName evidence="2">PTS system galactitol-specific IIA component</fullName>
    </submittedName>
</protein>
<evidence type="ECO:0000259" key="1">
    <source>
        <dbReference type="PROSITE" id="PS51094"/>
    </source>
</evidence>
<sequence length="152" mass="17224">MSQMKYFAIEGHAKSDFEAISLCAQKLKKEGYVTDQFESNCINREKQYPTGLPTVVPVAMPHSEASGVIDNAICMLKLDQPVDFRRMDDETQLINAKMVFNLALKDTSHMSVLQHLMGLFADTNKMEDIYNTDVEDLPRKLEAYINQGEQAD</sequence>
<proteinExistence type="predicted"/>
<dbReference type="PANTHER" id="PTHR47738:SF3">
    <property type="entry name" value="PHOSPHOTRANSFERASE SYSTEM MANNITOL_FRUCTOSE-SPECIFIC IIA DOMAIN CONTAINING PROTEIN"/>
    <property type="match status" value="1"/>
</dbReference>
<evidence type="ECO:0000313" key="3">
    <source>
        <dbReference type="Proteomes" id="UP000539953"/>
    </source>
</evidence>
<dbReference type="SUPFAM" id="SSF55804">
    <property type="entry name" value="Phoshotransferase/anion transport protein"/>
    <property type="match status" value="1"/>
</dbReference>
<feature type="domain" description="PTS EIIA type-2" evidence="1">
    <location>
        <begin position="1"/>
        <end position="148"/>
    </location>
</feature>
<dbReference type="CDD" id="cd00211">
    <property type="entry name" value="PTS_IIA_fru"/>
    <property type="match status" value="1"/>
</dbReference>
<gene>
    <name evidence="2" type="ORF">HNQ47_001344</name>
</gene>
<evidence type="ECO:0000313" key="2">
    <source>
        <dbReference type="EMBL" id="MBB5183323.1"/>
    </source>
</evidence>
<reference evidence="2 3" key="1">
    <citation type="submission" date="2020-08" db="EMBL/GenBank/DDBJ databases">
        <title>Genomic Encyclopedia of Type Strains, Phase IV (KMG-IV): sequencing the most valuable type-strain genomes for metagenomic binning, comparative biology and taxonomic classification.</title>
        <authorList>
            <person name="Goeker M."/>
        </authorList>
    </citation>
    <scope>NUCLEOTIDE SEQUENCE [LARGE SCALE GENOMIC DNA]</scope>
    <source>
        <strain evidence="2 3">DSM 25799</strain>
    </source>
</reference>
<dbReference type="InterPro" id="IPR051541">
    <property type="entry name" value="PTS_SugarTrans_NitroReg"/>
</dbReference>
<dbReference type="InterPro" id="IPR002178">
    <property type="entry name" value="PTS_EIIA_type-2_dom"/>
</dbReference>
<comment type="caution">
    <text evidence="2">The sequence shown here is derived from an EMBL/GenBank/DDBJ whole genome shotgun (WGS) entry which is preliminary data.</text>
</comment>
<dbReference type="InterPro" id="IPR016152">
    <property type="entry name" value="PTrfase/Anion_transptr"/>
</dbReference>
<dbReference type="EMBL" id="JACHHK010000004">
    <property type="protein sequence ID" value="MBB5183323.1"/>
    <property type="molecule type" value="Genomic_DNA"/>
</dbReference>
<dbReference type="AlphaFoldDB" id="A0A7W8FVN2"/>